<protein>
    <submittedName>
        <fullName evidence="7">ANTAR domain-containing protein</fullName>
    </submittedName>
</protein>
<dbReference type="Pfam" id="PF13185">
    <property type="entry name" value="GAF_2"/>
    <property type="match status" value="1"/>
</dbReference>
<evidence type="ECO:0000256" key="5">
    <source>
        <dbReference type="SAM" id="MobiDB-lite"/>
    </source>
</evidence>
<dbReference type="Proteomes" id="UP001060504">
    <property type="component" value="Unassembled WGS sequence"/>
</dbReference>
<dbReference type="InterPro" id="IPR005561">
    <property type="entry name" value="ANTAR"/>
</dbReference>
<dbReference type="Gene3D" id="3.30.450.40">
    <property type="match status" value="1"/>
</dbReference>
<dbReference type="Gene3D" id="1.10.10.10">
    <property type="entry name" value="Winged helix-like DNA-binding domain superfamily/Winged helix DNA-binding domain"/>
    <property type="match status" value="1"/>
</dbReference>
<dbReference type="SUPFAM" id="SSF52172">
    <property type="entry name" value="CheY-like"/>
    <property type="match status" value="1"/>
</dbReference>
<keyword evidence="1" id="KW-0808">Transferase</keyword>
<comment type="caution">
    <text evidence="7">The sequence shown here is derived from an EMBL/GenBank/DDBJ whole genome shotgun (WGS) entry which is preliminary data.</text>
</comment>
<reference evidence="7 8" key="1">
    <citation type="submission" date="2021-08" db="EMBL/GenBank/DDBJ databases">
        <title>Draft genome sequence of Mycolicibacterium sp. NGTWS1702 strain.</title>
        <authorList>
            <person name="Matsumoto M."/>
            <person name="Tang B.C.C."/>
            <person name="Machida Y."/>
            <person name="Matoyama H."/>
            <person name="Kishihara T."/>
            <person name="Sato S."/>
            <person name="Kondo I."/>
            <person name="Sano M."/>
            <person name="Kato G."/>
        </authorList>
    </citation>
    <scope>NUCLEOTIDE SEQUENCE [LARGE SCALE GENOMIC DNA]</scope>
    <source>
        <strain evidence="7 8">NGTWSNA01</strain>
    </source>
</reference>
<dbReference type="InterPro" id="IPR003018">
    <property type="entry name" value="GAF"/>
</dbReference>
<evidence type="ECO:0000256" key="2">
    <source>
        <dbReference type="ARBA" id="ARBA00022777"/>
    </source>
</evidence>
<dbReference type="InterPro" id="IPR029016">
    <property type="entry name" value="GAF-like_dom_sf"/>
</dbReference>
<dbReference type="InterPro" id="IPR036388">
    <property type="entry name" value="WH-like_DNA-bd_sf"/>
</dbReference>
<dbReference type="SUPFAM" id="SSF55781">
    <property type="entry name" value="GAF domain-like"/>
    <property type="match status" value="1"/>
</dbReference>
<organism evidence="7 8">
    <name type="scientific">Mycolicibacterium cyprinidarum</name>
    <dbReference type="NCBI Taxonomy" id="2860311"/>
    <lineage>
        <taxon>Bacteria</taxon>
        <taxon>Bacillati</taxon>
        <taxon>Actinomycetota</taxon>
        <taxon>Actinomycetes</taxon>
        <taxon>Mycobacteriales</taxon>
        <taxon>Mycobacteriaceae</taxon>
        <taxon>Mycolicibacterium</taxon>
    </lineage>
</organism>
<feature type="domain" description="ANTAR" evidence="6">
    <location>
        <begin position="193"/>
        <end position="254"/>
    </location>
</feature>
<name>A0ABQ4V9H1_9MYCO</name>
<dbReference type="SMART" id="SM00065">
    <property type="entry name" value="GAF"/>
    <property type="match status" value="1"/>
</dbReference>
<proteinExistence type="predicted"/>
<dbReference type="PIRSF" id="PIRSF036625">
    <property type="entry name" value="GAF_ANTAR"/>
    <property type="match status" value="1"/>
</dbReference>
<evidence type="ECO:0000256" key="3">
    <source>
        <dbReference type="ARBA" id="ARBA00023015"/>
    </source>
</evidence>
<gene>
    <name evidence="7" type="ORF">NGTWS1702_15540</name>
</gene>
<dbReference type="InterPro" id="IPR012074">
    <property type="entry name" value="GAF_ANTAR"/>
</dbReference>
<dbReference type="SMART" id="SM01012">
    <property type="entry name" value="ANTAR"/>
    <property type="match status" value="1"/>
</dbReference>
<dbReference type="Pfam" id="PF03861">
    <property type="entry name" value="ANTAR"/>
    <property type="match status" value="1"/>
</dbReference>
<dbReference type="PROSITE" id="PS50921">
    <property type="entry name" value="ANTAR"/>
    <property type="match status" value="1"/>
</dbReference>
<keyword evidence="2" id="KW-0418">Kinase</keyword>
<keyword evidence="8" id="KW-1185">Reference proteome</keyword>
<accession>A0ABQ4V9H1</accession>
<dbReference type="InterPro" id="IPR011006">
    <property type="entry name" value="CheY-like_superfamily"/>
</dbReference>
<evidence type="ECO:0000259" key="6">
    <source>
        <dbReference type="PROSITE" id="PS50921"/>
    </source>
</evidence>
<sequence>MTDYDPQPGRDTNENPPAAQRQADDHDLQAGLRSLAGLVAGARSGAELLGEVAAFATQAIPGVAGASVALLQPQQVAASHVHIRSATADFVSAIDAVQYQELREGPCITCMQTGRATVSGSLGSDARWPHFGGRVARMGVHSALSLPLIVDEEVIGAINTYAKTRDAFGEHAVALGSQFAAPAAVSVRNAQLLASARERTEHLQRALANRAVIDQAIGIIRSRTGASTDEAVDRLKRLSQTENVKLVVLAEQLVEEAVRRAKARNRP</sequence>
<keyword evidence="4" id="KW-0804">Transcription</keyword>
<evidence type="ECO:0000256" key="1">
    <source>
        <dbReference type="ARBA" id="ARBA00022679"/>
    </source>
</evidence>
<keyword evidence="3" id="KW-0805">Transcription regulation</keyword>
<evidence type="ECO:0000256" key="4">
    <source>
        <dbReference type="ARBA" id="ARBA00023163"/>
    </source>
</evidence>
<dbReference type="EMBL" id="BPRH01001638">
    <property type="protein sequence ID" value="GJF14139.1"/>
    <property type="molecule type" value="Genomic_DNA"/>
</dbReference>
<feature type="region of interest" description="Disordered" evidence="5">
    <location>
        <begin position="1"/>
        <end position="24"/>
    </location>
</feature>
<evidence type="ECO:0000313" key="7">
    <source>
        <dbReference type="EMBL" id="GJF14139.1"/>
    </source>
</evidence>
<evidence type="ECO:0000313" key="8">
    <source>
        <dbReference type="Proteomes" id="UP001060504"/>
    </source>
</evidence>